<gene>
    <name evidence="2" type="ORF">VTK73DRAFT_3562</name>
</gene>
<keyword evidence="3" id="KW-1185">Reference proteome</keyword>
<feature type="region of interest" description="Disordered" evidence="1">
    <location>
        <begin position="1"/>
        <end position="100"/>
    </location>
</feature>
<name>A0ABR3VIQ9_9PEZI</name>
<dbReference type="EMBL" id="JAZHXJ010002100">
    <property type="protein sequence ID" value="KAL1841248.1"/>
    <property type="molecule type" value="Genomic_DNA"/>
</dbReference>
<reference evidence="2 3" key="1">
    <citation type="journal article" date="2024" name="Commun. Biol.">
        <title>Comparative genomic analysis of thermophilic fungi reveals convergent evolutionary adaptations and gene losses.</title>
        <authorList>
            <person name="Steindorff A.S."/>
            <person name="Aguilar-Pontes M.V."/>
            <person name="Robinson A.J."/>
            <person name="Andreopoulos B."/>
            <person name="LaButti K."/>
            <person name="Kuo A."/>
            <person name="Mondo S."/>
            <person name="Riley R."/>
            <person name="Otillar R."/>
            <person name="Haridas S."/>
            <person name="Lipzen A."/>
            <person name="Grimwood J."/>
            <person name="Schmutz J."/>
            <person name="Clum A."/>
            <person name="Reid I.D."/>
            <person name="Moisan M.C."/>
            <person name="Butler G."/>
            <person name="Nguyen T.T.M."/>
            <person name="Dewar K."/>
            <person name="Conant G."/>
            <person name="Drula E."/>
            <person name="Henrissat B."/>
            <person name="Hansel C."/>
            <person name="Singer S."/>
            <person name="Hutchinson M.I."/>
            <person name="de Vries R.P."/>
            <person name="Natvig D.O."/>
            <person name="Powell A.J."/>
            <person name="Tsang A."/>
            <person name="Grigoriev I.V."/>
        </authorList>
    </citation>
    <scope>NUCLEOTIDE SEQUENCE [LARGE SCALE GENOMIC DNA]</scope>
    <source>
        <strain evidence="2 3">ATCC 24622</strain>
    </source>
</reference>
<feature type="compositionally biased region" description="Polar residues" evidence="1">
    <location>
        <begin position="210"/>
        <end position="219"/>
    </location>
</feature>
<feature type="compositionally biased region" description="Basic and acidic residues" evidence="1">
    <location>
        <begin position="91"/>
        <end position="100"/>
    </location>
</feature>
<feature type="compositionally biased region" description="Basic residues" evidence="1">
    <location>
        <begin position="157"/>
        <end position="172"/>
    </location>
</feature>
<feature type="compositionally biased region" description="Basic and acidic residues" evidence="1">
    <location>
        <begin position="126"/>
        <end position="144"/>
    </location>
</feature>
<sequence length="278" mass="30045">MKPDGHVSDARQGADLAEPGVVPQEPSHDARASSAAGRAPRLAVLSGTPRNKRRKRGPRTCYRPSQAANLAGPGSCPRCGCRPTSPGAPPGRRDSLRTAETVPWREDVLVFLACPRGRHTTNGAGRGEDRAMRRGTPKRERVRVDQSTGGCPGATVQRKKKRGRARQGKRKERTRDRAGGGCPMADAEKAEAPTVSVGGTQLRRPASGSAPVSTTGRPLLSLSLSPAMTGVRVHPRAAQLRKRKKENRRNACWRGNKLDDLRRVATRPNLRAPRRAVK</sequence>
<feature type="region of interest" description="Disordered" evidence="1">
    <location>
        <begin position="119"/>
        <end position="219"/>
    </location>
</feature>
<protein>
    <submittedName>
        <fullName evidence="2">Uncharacterized protein</fullName>
    </submittedName>
</protein>
<accession>A0ABR3VIQ9</accession>
<dbReference type="Proteomes" id="UP001586593">
    <property type="component" value="Unassembled WGS sequence"/>
</dbReference>
<evidence type="ECO:0000313" key="3">
    <source>
        <dbReference type="Proteomes" id="UP001586593"/>
    </source>
</evidence>
<feature type="compositionally biased region" description="Low complexity" evidence="1">
    <location>
        <begin position="32"/>
        <end position="43"/>
    </location>
</feature>
<proteinExistence type="predicted"/>
<evidence type="ECO:0000313" key="2">
    <source>
        <dbReference type="EMBL" id="KAL1841248.1"/>
    </source>
</evidence>
<organism evidence="2 3">
    <name type="scientific">Phialemonium thermophilum</name>
    <dbReference type="NCBI Taxonomy" id="223376"/>
    <lineage>
        <taxon>Eukaryota</taxon>
        <taxon>Fungi</taxon>
        <taxon>Dikarya</taxon>
        <taxon>Ascomycota</taxon>
        <taxon>Pezizomycotina</taxon>
        <taxon>Sordariomycetes</taxon>
        <taxon>Sordariomycetidae</taxon>
        <taxon>Cephalothecales</taxon>
        <taxon>Cephalothecaceae</taxon>
        <taxon>Phialemonium</taxon>
    </lineage>
</organism>
<evidence type="ECO:0000256" key="1">
    <source>
        <dbReference type="SAM" id="MobiDB-lite"/>
    </source>
</evidence>
<comment type="caution">
    <text evidence="2">The sequence shown here is derived from an EMBL/GenBank/DDBJ whole genome shotgun (WGS) entry which is preliminary data.</text>
</comment>